<dbReference type="GO" id="GO:0005886">
    <property type="term" value="C:plasma membrane"/>
    <property type="evidence" value="ECO:0000318"/>
    <property type="project" value="GO_Central"/>
</dbReference>
<organism evidence="12 13">
    <name type="scientific">Nematostella vectensis</name>
    <name type="common">Starlet sea anemone</name>
    <dbReference type="NCBI Taxonomy" id="45351"/>
    <lineage>
        <taxon>Eukaryota</taxon>
        <taxon>Metazoa</taxon>
        <taxon>Cnidaria</taxon>
        <taxon>Anthozoa</taxon>
        <taxon>Hexacorallia</taxon>
        <taxon>Actiniaria</taxon>
        <taxon>Edwardsiidae</taxon>
        <taxon>Nematostella</taxon>
    </lineage>
</organism>
<dbReference type="GO" id="GO:0001609">
    <property type="term" value="F:G protein-coupled adenosine receptor activity"/>
    <property type="evidence" value="ECO:0000318"/>
    <property type="project" value="GO_Central"/>
</dbReference>
<gene>
    <name evidence="12" type="ORF">NEMVEDRAFT_v1g202776</name>
</gene>
<dbReference type="PANTHER" id="PTHR24249">
    <property type="entry name" value="HISTAMINE RECEPTOR-RELATED G-PROTEIN COUPLED RECEPTOR"/>
    <property type="match status" value="1"/>
</dbReference>
<evidence type="ECO:0000256" key="5">
    <source>
        <dbReference type="ARBA" id="ARBA00023040"/>
    </source>
</evidence>
<keyword evidence="2" id="KW-1003">Cell membrane</keyword>
<accession>A7RVJ8</accession>
<evidence type="ECO:0000313" key="12">
    <source>
        <dbReference type="EMBL" id="EDO44397.1"/>
    </source>
</evidence>
<dbReference type="InterPro" id="IPR000276">
    <property type="entry name" value="GPCR_Rhodpsn"/>
</dbReference>
<proteinExistence type="inferred from homology"/>
<keyword evidence="8 9" id="KW-0807">Transducer</keyword>
<evidence type="ECO:0000259" key="11">
    <source>
        <dbReference type="PROSITE" id="PS50262"/>
    </source>
</evidence>
<dbReference type="PROSITE" id="PS00237">
    <property type="entry name" value="G_PROTEIN_RECEP_F1_1"/>
    <property type="match status" value="1"/>
</dbReference>
<dbReference type="EMBL" id="DS469544">
    <property type="protein sequence ID" value="EDO44397.1"/>
    <property type="molecule type" value="Genomic_DNA"/>
</dbReference>
<dbReference type="SUPFAM" id="SSF81321">
    <property type="entry name" value="Family A G protein-coupled receptor-like"/>
    <property type="match status" value="1"/>
</dbReference>
<protein>
    <recommendedName>
        <fullName evidence="11">G-protein coupled receptors family 1 profile domain-containing protein</fullName>
    </recommendedName>
</protein>
<feature type="transmembrane region" description="Helical" evidence="10">
    <location>
        <begin position="155"/>
        <end position="175"/>
    </location>
</feature>
<comment type="similarity">
    <text evidence="9">Belongs to the G-protein coupled receptor 1 family.</text>
</comment>
<dbReference type="Proteomes" id="UP000001593">
    <property type="component" value="Unassembled WGS sequence"/>
</dbReference>
<dbReference type="PRINTS" id="PR00237">
    <property type="entry name" value="GPCRRHODOPSN"/>
</dbReference>
<dbReference type="InParanoid" id="A7RVJ8"/>
<keyword evidence="6 10" id="KW-0472">Membrane</keyword>
<dbReference type="PhylomeDB" id="A7RVJ8"/>
<reference evidence="12 13" key="1">
    <citation type="journal article" date="2007" name="Science">
        <title>Sea anemone genome reveals ancestral eumetazoan gene repertoire and genomic organization.</title>
        <authorList>
            <person name="Putnam N.H."/>
            <person name="Srivastava M."/>
            <person name="Hellsten U."/>
            <person name="Dirks B."/>
            <person name="Chapman J."/>
            <person name="Salamov A."/>
            <person name="Terry A."/>
            <person name="Shapiro H."/>
            <person name="Lindquist E."/>
            <person name="Kapitonov V.V."/>
            <person name="Jurka J."/>
            <person name="Genikhovich G."/>
            <person name="Grigoriev I.V."/>
            <person name="Lucas S.M."/>
            <person name="Steele R.E."/>
            <person name="Finnerty J.R."/>
            <person name="Technau U."/>
            <person name="Martindale M.Q."/>
            <person name="Rokhsar D.S."/>
        </authorList>
    </citation>
    <scope>NUCLEOTIDE SEQUENCE [LARGE SCALE GENOMIC DNA]</scope>
    <source>
        <strain evidence="13">CH2 X CH6</strain>
    </source>
</reference>
<dbReference type="CDD" id="cd00637">
    <property type="entry name" value="7tm_classA_rhodopsin-like"/>
    <property type="match status" value="1"/>
</dbReference>
<evidence type="ECO:0000256" key="10">
    <source>
        <dbReference type="SAM" id="Phobius"/>
    </source>
</evidence>
<dbReference type="Gene3D" id="1.20.1070.10">
    <property type="entry name" value="Rhodopsin 7-helix transmembrane proteins"/>
    <property type="match status" value="1"/>
</dbReference>
<evidence type="ECO:0000256" key="8">
    <source>
        <dbReference type="ARBA" id="ARBA00023224"/>
    </source>
</evidence>
<dbReference type="InterPro" id="IPR017452">
    <property type="entry name" value="GPCR_Rhodpsn_7TM"/>
</dbReference>
<evidence type="ECO:0000256" key="2">
    <source>
        <dbReference type="ARBA" id="ARBA00022475"/>
    </source>
</evidence>
<dbReference type="GO" id="GO:0007186">
    <property type="term" value="P:G protein-coupled receptor signaling pathway"/>
    <property type="evidence" value="ECO:0000318"/>
    <property type="project" value="GO_Central"/>
</dbReference>
<evidence type="ECO:0000256" key="9">
    <source>
        <dbReference type="RuleBase" id="RU000688"/>
    </source>
</evidence>
<evidence type="ECO:0000256" key="1">
    <source>
        <dbReference type="ARBA" id="ARBA00004651"/>
    </source>
</evidence>
<keyword evidence="3 9" id="KW-0812">Transmembrane</keyword>
<evidence type="ECO:0000313" key="13">
    <source>
        <dbReference type="Proteomes" id="UP000001593"/>
    </source>
</evidence>
<dbReference type="AlphaFoldDB" id="A7RVJ8"/>
<keyword evidence="13" id="KW-1185">Reference proteome</keyword>
<name>A7RVJ8_NEMVE</name>
<feature type="transmembrane region" description="Helical" evidence="10">
    <location>
        <begin position="234"/>
        <end position="258"/>
    </location>
</feature>
<feature type="transmembrane region" description="Helical" evidence="10">
    <location>
        <begin position="264"/>
        <end position="286"/>
    </location>
</feature>
<feature type="domain" description="G-protein coupled receptors family 1 profile" evidence="11">
    <location>
        <begin position="53"/>
        <end position="301"/>
    </location>
</feature>
<sequence>MLVRFGKFLVDFMYCEALQQFSWRQLLGPTETLAICLQNLILNAAFAPFTFLLNAFVLVLLYKFRTLRTNSNLILGSMACSDAINGLLAQPLKVTQEILFLRGIEPYCQLEDANMFIGRTNTLVSLMIVTIINIERYISLKYTLRHRVIVTSKRLAVALTGACLVPIILNIASSIDALSPYNLYGLVIVPAVSVSTTIYCFCVMMSISRRHQMKIMADHIATGLPREQLKFRSVGSLFTILTTLRLFTYVLIILSNLFKERFMMFGPIAVNVALVISFINPIVYCAKNQSFKQAAKTFLGI</sequence>
<evidence type="ECO:0000256" key="7">
    <source>
        <dbReference type="ARBA" id="ARBA00023170"/>
    </source>
</evidence>
<keyword evidence="5 9" id="KW-0297">G-protein coupled receptor</keyword>
<keyword evidence="7 9" id="KW-0675">Receptor</keyword>
<feature type="transmembrane region" description="Helical" evidence="10">
    <location>
        <begin position="116"/>
        <end position="134"/>
    </location>
</feature>
<evidence type="ECO:0000256" key="4">
    <source>
        <dbReference type="ARBA" id="ARBA00022989"/>
    </source>
</evidence>
<dbReference type="InterPro" id="IPR050569">
    <property type="entry name" value="TAAR"/>
</dbReference>
<dbReference type="HOGENOM" id="CLU_077502_0_0_1"/>
<feature type="transmembrane region" description="Helical" evidence="10">
    <location>
        <begin position="40"/>
        <end position="61"/>
    </location>
</feature>
<feature type="transmembrane region" description="Helical" evidence="10">
    <location>
        <begin position="181"/>
        <end position="207"/>
    </location>
</feature>
<evidence type="ECO:0000256" key="6">
    <source>
        <dbReference type="ARBA" id="ARBA00023136"/>
    </source>
</evidence>
<dbReference type="Pfam" id="PF00001">
    <property type="entry name" value="7tm_1"/>
    <property type="match status" value="1"/>
</dbReference>
<keyword evidence="4 10" id="KW-1133">Transmembrane helix</keyword>
<dbReference type="PANTHER" id="PTHR24249:SF421">
    <property type="entry name" value="G-PROTEIN COUPLED RECEPTORS FAMILY 1 PROFILE DOMAIN-CONTAINING PROTEIN"/>
    <property type="match status" value="1"/>
</dbReference>
<evidence type="ECO:0000256" key="3">
    <source>
        <dbReference type="ARBA" id="ARBA00022692"/>
    </source>
</evidence>
<comment type="subcellular location">
    <subcellularLocation>
        <location evidence="1">Cell membrane</location>
        <topology evidence="1">Multi-pass membrane protein</topology>
    </subcellularLocation>
</comment>
<dbReference type="PROSITE" id="PS50262">
    <property type="entry name" value="G_PROTEIN_RECEP_F1_2"/>
    <property type="match status" value="1"/>
</dbReference>